<proteinExistence type="inferred from homology"/>
<feature type="domain" description="Thiolase N-terminal" evidence="6">
    <location>
        <begin position="5"/>
        <end position="261"/>
    </location>
</feature>
<evidence type="ECO:0000259" key="6">
    <source>
        <dbReference type="Pfam" id="PF00108"/>
    </source>
</evidence>
<dbReference type="PANTHER" id="PTHR43365:SF1">
    <property type="entry name" value="ACETYL-COA C-ACYLTRANSFERASE"/>
    <property type="match status" value="1"/>
</dbReference>
<dbReference type="InterPro" id="IPR002155">
    <property type="entry name" value="Thiolase"/>
</dbReference>
<dbReference type="Pfam" id="PF02803">
    <property type="entry name" value="Thiolase_C"/>
    <property type="match status" value="1"/>
</dbReference>
<keyword evidence="9" id="KW-1185">Reference proteome</keyword>
<keyword evidence="2 5" id="KW-0808">Transferase</keyword>
<name>A0A4Q7M176_9MICO</name>
<comment type="caution">
    <text evidence="8">The sequence shown here is derived from an EMBL/GenBank/DDBJ whole genome shotgun (WGS) entry which is preliminary data.</text>
</comment>
<feature type="active site" description="Proton acceptor" evidence="4">
    <location>
        <position position="377"/>
    </location>
</feature>
<dbReference type="GO" id="GO:0016747">
    <property type="term" value="F:acyltransferase activity, transferring groups other than amino-acyl groups"/>
    <property type="evidence" value="ECO:0007669"/>
    <property type="project" value="InterPro"/>
</dbReference>
<dbReference type="NCBIfam" id="TIGR01930">
    <property type="entry name" value="AcCoA-C-Actrans"/>
    <property type="match status" value="1"/>
</dbReference>
<comment type="similarity">
    <text evidence="1 5">Belongs to the thiolase-like superfamily. Thiolase family.</text>
</comment>
<dbReference type="Gene3D" id="3.40.47.10">
    <property type="match status" value="2"/>
</dbReference>
<evidence type="ECO:0000313" key="8">
    <source>
        <dbReference type="EMBL" id="RZS61555.1"/>
    </source>
</evidence>
<dbReference type="CDD" id="cd00751">
    <property type="entry name" value="thiolase"/>
    <property type="match status" value="1"/>
</dbReference>
<feature type="domain" description="Thiolase C-terminal" evidence="7">
    <location>
        <begin position="269"/>
        <end position="390"/>
    </location>
</feature>
<dbReference type="InterPro" id="IPR016039">
    <property type="entry name" value="Thiolase-like"/>
</dbReference>
<sequence>MTSAVIVDVVRTASGRGKPGGALSGVHPADLLATVLTALIERNGLDPVIVDDVIAGCVGQAGDQALNIGRTALLTAGFPVSVPGTSVDRQCGSSQQAVHFAAQGVIAGAYDVAIACGVESMSRVPMGKALVDGDPHGPLASRFPSLPNQGIGAELIAARWKLDRAQVDQYAARSHARAAATAAAGGFEREIVPVALPGGGEHTVDETVRPGTTVEALAGLSPAFRDAALSERYPEIEWVITAGNSSPLTDGASGALVMSEEAARRLGLTPRARVHSFAVVGSDPEVMLTGPMPATHKILRRSGLAVGDIDAFEVNEAFAPVPLAWAAEFGVDEARLNPRGGAVALGHPLGGSGTRLLTTLVNHLEQTGGRYGLQTMCEGGGMANATIIERI</sequence>
<dbReference type="EMBL" id="SGWX01000001">
    <property type="protein sequence ID" value="RZS61555.1"/>
    <property type="molecule type" value="Genomic_DNA"/>
</dbReference>
<accession>A0A4Q7M176</accession>
<keyword evidence="3 5" id="KW-0012">Acyltransferase</keyword>
<evidence type="ECO:0000256" key="4">
    <source>
        <dbReference type="PIRSR" id="PIRSR000429-1"/>
    </source>
</evidence>
<organism evidence="8 9">
    <name type="scientific">Xylanimonas ulmi</name>
    <dbReference type="NCBI Taxonomy" id="228973"/>
    <lineage>
        <taxon>Bacteria</taxon>
        <taxon>Bacillati</taxon>
        <taxon>Actinomycetota</taxon>
        <taxon>Actinomycetes</taxon>
        <taxon>Micrococcales</taxon>
        <taxon>Promicromonosporaceae</taxon>
        <taxon>Xylanimonas</taxon>
    </lineage>
</organism>
<evidence type="ECO:0000256" key="2">
    <source>
        <dbReference type="ARBA" id="ARBA00022679"/>
    </source>
</evidence>
<dbReference type="AlphaFoldDB" id="A0A4Q7M176"/>
<dbReference type="PROSITE" id="PS00737">
    <property type="entry name" value="THIOLASE_2"/>
    <property type="match status" value="1"/>
</dbReference>
<dbReference type="InterPro" id="IPR020617">
    <property type="entry name" value="Thiolase_C"/>
</dbReference>
<dbReference type="Pfam" id="PF00108">
    <property type="entry name" value="Thiolase_N"/>
    <property type="match status" value="1"/>
</dbReference>
<dbReference type="Proteomes" id="UP000293852">
    <property type="component" value="Unassembled WGS sequence"/>
</dbReference>
<evidence type="ECO:0000256" key="3">
    <source>
        <dbReference type="ARBA" id="ARBA00023315"/>
    </source>
</evidence>
<evidence type="ECO:0000256" key="5">
    <source>
        <dbReference type="RuleBase" id="RU003557"/>
    </source>
</evidence>
<dbReference type="SUPFAM" id="SSF53901">
    <property type="entry name" value="Thiolase-like"/>
    <property type="match status" value="2"/>
</dbReference>
<dbReference type="RefSeq" id="WP_130414340.1">
    <property type="nucleotide sequence ID" value="NZ_SGWX01000001.1"/>
</dbReference>
<feature type="active site" description="Proton acceptor" evidence="4">
    <location>
        <position position="347"/>
    </location>
</feature>
<protein>
    <submittedName>
        <fullName evidence="8">Acetyl-CoA acyltransferase</fullName>
    </submittedName>
</protein>
<dbReference type="OrthoDB" id="3204099at2"/>
<dbReference type="InterPro" id="IPR020616">
    <property type="entry name" value="Thiolase_N"/>
</dbReference>
<dbReference type="PANTHER" id="PTHR43365">
    <property type="entry name" value="BLR7806 PROTEIN"/>
    <property type="match status" value="1"/>
</dbReference>
<gene>
    <name evidence="8" type="ORF">EV386_1862</name>
</gene>
<evidence type="ECO:0000256" key="1">
    <source>
        <dbReference type="ARBA" id="ARBA00010982"/>
    </source>
</evidence>
<feature type="active site" description="Acyl-thioester intermediate" evidence="4">
    <location>
        <position position="91"/>
    </location>
</feature>
<dbReference type="InterPro" id="IPR020613">
    <property type="entry name" value="Thiolase_CS"/>
</dbReference>
<evidence type="ECO:0000259" key="7">
    <source>
        <dbReference type="Pfam" id="PF02803"/>
    </source>
</evidence>
<dbReference type="PIRSF" id="PIRSF000429">
    <property type="entry name" value="Ac-CoA_Ac_transf"/>
    <property type="match status" value="1"/>
</dbReference>
<evidence type="ECO:0000313" key="9">
    <source>
        <dbReference type="Proteomes" id="UP000293852"/>
    </source>
</evidence>
<reference evidence="8 9" key="1">
    <citation type="submission" date="2019-02" db="EMBL/GenBank/DDBJ databases">
        <title>Sequencing the genomes of 1000 actinobacteria strains.</title>
        <authorList>
            <person name="Klenk H.-P."/>
        </authorList>
    </citation>
    <scope>NUCLEOTIDE SEQUENCE [LARGE SCALE GENOMIC DNA]</scope>
    <source>
        <strain evidence="8 9">DSM 16932</strain>
    </source>
</reference>